<keyword evidence="2" id="KW-1133">Transmembrane helix</keyword>
<evidence type="ECO:0000256" key="2">
    <source>
        <dbReference type="SAM" id="Phobius"/>
    </source>
</evidence>
<keyword evidence="2" id="KW-0472">Membrane</keyword>
<name>A0A381S4Z9_9ZZZZ</name>
<accession>A0A381S4Z9</accession>
<organism evidence="3">
    <name type="scientific">marine metagenome</name>
    <dbReference type="NCBI Taxonomy" id="408172"/>
    <lineage>
        <taxon>unclassified sequences</taxon>
        <taxon>metagenomes</taxon>
        <taxon>ecological metagenomes</taxon>
    </lineage>
</organism>
<dbReference type="InterPro" id="IPR021454">
    <property type="entry name" value="DUF3105"/>
</dbReference>
<reference evidence="3" key="1">
    <citation type="submission" date="2018-05" db="EMBL/GenBank/DDBJ databases">
        <authorList>
            <person name="Lanie J.A."/>
            <person name="Ng W.-L."/>
            <person name="Kazmierczak K.M."/>
            <person name="Andrzejewski T.M."/>
            <person name="Davidsen T.M."/>
            <person name="Wayne K.J."/>
            <person name="Tettelin H."/>
            <person name="Glass J.I."/>
            <person name="Rusch D."/>
            <person name="Podicherti R."/>
            <person name="Tsui H.-C.T."/>
            <person name="Winkler M.E."/>
        </authorList>
    </citation>
    <scope>NUCLEOTIDE SEQUENCE</scope>
</reference>
<evidence type="ECO:0000313" key="3">
    <source>
        <dbReference type="EMBL" id="SUZ99172.1"/>
    </source>
</evidence>
<feature type="region of interest" description="Disordered" evidence="1">
    <location>
        <begin position="1"/>
        <end position="24"/>
    </location>
</feature>
<feature type="transmembrane region" description="Helical" evidence="2">
    <location>
        <begin position="27"/>
        <end position="49"/>
    </location>
</feature>
<proteinExistence type="predicted"/>
<keyword evidence="2" id="KW-0812">Transmembrane</keyword>
<evidence type="ECO:0008006" key="4">
    <source>
        <dbReference type="Google" id="ProtNLM"/>
    </source>
</evidence>
<sequence length="209" mass="23064">MSTSKNKLTPTQARAARRSRRQNRSRVTRWGIGIAVGIVALLLILGLIMPMVGSLGNPISGAPDGPGERVEDQGTHHIEEGAEHPAYNSQPATSGWHYPQPLAPVSWGIHQTFIPEEKRLHNLEHGGISITYNCAPSCPKLVESLTEIIQRARNEGMKVLLSPYPGTKQRISLTAWTFIDSFDAFDKDRIIEFIDSHHGSQNAPEPYAN</sequence>
<feature type="compositionally biased region" description="Polar residues" evidence="1">
    <location>
        <begin position="1"/>
        <end position="11"/>
    </location>
</feature>
<evidence type="ECO:0000256" key="1">
    <source>
        <dbReference type="SAM" id="MobiDB-lite"/>
    </source>
</evidence>
<protein>
    <recommendedName>
        <fullName evidence="4">DUF3105 domain-containing protein</fullName>
    </recommendedName>
</protein>
<dbReference type="EMBL" id="UINC01002676">
    <property type="protein sequence ID" value="SUZ99172.1"/>
    <property type="molecule type" value="Genomic_DNA"/>
</dbReference>
<feature type="compositionally biased region" description="Basic residues" evidence="1">
    <location>
        <begin position="15"/>
        <end position="24"/>
    </location>
</feature>
<dbReference type="AlphaFoldDB" id="A0A381S4Z9"/>
<gene>
    <name evidence="3" type="ORF">METZ01_LOCUS52026</name>
</gene>
<dbReference type="Pfam" id="PF11303">
    <property type="entry name" value="DUF3105"/>
    <property type="match status" value="1"/>
</dbReference>